<evidence type="ECO:0000256" key="6">
    <source>
        <dbReference type="ARBA" id="ARBA00022989"/>
    </source>
</evidence>
<dbReference type="Proteomes" id="UP000594454">
    <property type="component" value="Chromosome 4"/>
</dbReference>
<dbReference type="OrthoDB" id="7548151at2759"/>
<feature type="transmembrane region" description="Helical" evidence="10">
    <location>
        <begin position="122"/>
        <end position="145"/>
    </location>
</feature>
<evidence type="ECO:0000256" key="8">
    <source>
        <dbReference type="ARBA" id="ARBA00023170"/>
    </source>
</evidence>
<evidence type="ECO:0000313" key="12">
    <source>
        <dbReference type="Proteomes" id="UP000594454"/>
    </source>
</evidence>
<gene>
    <name evidence="11" type="ORF">HERILL_LOCUS9551</name>
</gene>
<keyword evidence="9 10" id="KW-0807">Transducer</keyword>
<name>A0A7R8UTQ9_HERIL</name>
<dbReference type="GO" id="GO:0005886">
    <property type="term" value="C:plasma membrane"/>
    <property type="evidence" value="ECO:0007669"/>
    <property type="project" value="UniProtKB-SubCell"/>
</dbReference>
<dbReference type="GO" id="GO:0004984">
    <property type="term" value="F:olfactory receptor activity"/>
    <property type="evidence" value="ECO:0007669"/>
    <property type="project" value="InterPro"/>
</dbReference>
<protein>
    <recommendedName>
        <fullName evidence="10">Odorant receptor</fullName>
    </recommendedName>
</protein>
<evidence type="ECO:0000256" key="7">
    <source>
        <dbReference type="ARBA" id="ARBA00023136"/>
    </source>
</evidence>
<comment type="subcellular location">
    <subcellularLocation>
        <location evidence="1 10">Cell membrane</location>
        <topology evidence="1 10">Multi-pass membrane protein</topology>
    </subcellularLocation>
</comment>
<keyword evidence="3 10" id="KW-0716">Sensory transduction</keyword>
<dbReference type="AlphaFoldDB" id="A0A7R8UTQ9"/>
<evidence type="ECO:0000256" key="10">
    <source>
        <dbReference type="RuleBase" id="RU351113"/>
    </source>
</evidence>
<comment type="caution">
    <text evidence="10">Lacks conserved residue(s) required for the propagation of feature annotation.</text>
</comment>
<feature type="transmembrane region" description="Helical" evidence="10">
    <location>
        <begin position="247"/>
        <end position="273"/>
    </location>
</feature>
<dbReference type="InterPro" id="IPR004117">
    <property type="entry name" value="7tm6_olfct_rcpt"/>
</dbReference>
<dbReference type="OMA" id="WILMPIN"/>
<keyword evidence="6 10" id="KW-1133">Transmembrane helix</keyword>
<reference evidence="11 12" key="1">
    <citation type="submission" date="2020-11" db="EMBL/GenBank/DDBJ databases">
        <authorList>
            <person name="Wallbank WR R."/>
            <person name="Pardo Diaz C."/>
            <person name="Kozak K."/>
            <person name="Martin S."/>
            <person name="Jiggins C."/>
            <person name="Moest M."/>
            <person name="Warren A I."/>
            <person name="Generalovic N T."/>
            <person name="Byers J.R.P. K."/>
            <person name="Montejo-Kovacevich G."/>
            <person name="Yen C E."/>
        </authorList>
    </citation>
    <scope>NUCLEOTIDE SEQUENCE [LARGE SCALE GENOMIC DNA]</scope>
</reference>
<proteinExistence type="inferred from homology"/>
<dbReference type="EMBL" id="LR899012">
    <property type="protein sequence ID" value="CAD7086808.1"/>
    <property type="molecule type" value="Genomic_DNA"/>
</dbReference>
<keyword evidence="5 10" id="KW-0552">Olfaction</keyword>
<evidence type="ECO:0000313" key="11">
    <source>
        <dbReference type="EMBL" id="CAD7086808.1"/>
    </source>
</evidence>
<keyword evidence="4 10" id="KW-0812">Transmembrane</keyword>
<keyword evidence="2" id="KW-1003">Cell membrane</keyword>
<comment type="similarity">
    <text evidence="10">Belongs to the insect chemoreceptor superfamily. Heteromeric odorant receptor channel (TC 1.A.69) family.</text>
</comment>
<organism evidence="11 12">
    <name type="scientific">Hermetia illucens</name>
    <name type="common">Black soldier fly</name>
    <dbReference type="NCBI Taxonomy" id="343691"/>
    <lineage>
        <taxon>Eukaryota</taxon>
        <taxon>Metazoa</taxon>
        <taxon>Ecdysozoa</taxon>
        <taxon>Arthropoda</taxon>
        <taxon>Hexapoda</taxon>
        <taxon>Insecta</taxon>
        <taxon>Pterygota</taxon>
        <taxon>Neoptera</taxon>
        <taxon>Endopterygota</taxon>
        <taxon>Diptera</taxon>
        <taxon>Brachycera</taxon>
        <taxon>Stratiomyomorpha</taxon>
        <taxon>Stratiomyidae</taxon>
        <taxon>Hermetiinae</taxon>
        <taxon>Hermetia</taxon>
    </lineage>
</organism>
<evidence type="ECO:0000256" key="2">
    <source>
        <dbReference type="ARBA" id="ARBA00022475"/>
    </source>
</evidence>
<feature type="transmembrane region" description="Helical" evidence="10">
    <location>
        <begin position="65"/>
        <end position="86"/>
    </location>
</feature>
<keyword evidence="8 10" id="KW-0675">Receptor</keyword>
<keyword evidence="7 10" id="KW-0472">Membrane</keyword>
<evidence type="ECO:0000256" key="3">
    <source>
        <dbReference type="ARBA" id="ARBA00022606"/>
    </source>
</evidence>
<feature type="transmembrane region" description="Helical" evidence="10">
    <location>
        <begin position="279"/>
        <end position="300"/>
    </location>
</feature>
<dbReference type="PANTHER" id="PTHR21137">
    <property type="entry name" value="ODORANT RECEPTOR"/>
    <property type="match status" value="1"/>
</dbReference>
<dbReference type="Pfam" id="PF02949">
    <property type="entry name" value="7tm_6"/>
    <property type="match status" value="1"/>
</dbReference>
<keyword evidence="12" id="KW-1185">Reference proteome</keyword>
<dbReference type="GO" id="GO:0007165">
    <property type="term" value="P:signal transduction"/>
    <property type="evidence" value="ECO:0007669"/>
    <property type="project" value="UniProtKB-KW"/>
</dbReference>
<feature type="transmembrane region" description="Helical" evidence="10">
    <location>
        <begin position="32"/>
        <end position="53"/>
    </location>
</feature>
<dbReference type="PANTHER" id="PTHR21137:SF35">
    <property type="entry name" value="ODORANT RECEPTOR 19A-RELATED"/>
    <property type="match status" value="1"/>
</dbReference>
<evidence type="ECO:0000256" key="9">
    <source>
        <dbReference type="ARBA" id="ARBA00023224"/>
    </source>
</evidence>
<evidence type="ECO:0000256" key="4">
    <source>
        <dbReference type="ARBA" id="ARBA00022692"/>
    </source>
</evidence>
<evidence type="ECO:0000256" key="5">
    <source>
        <dbReference type="ARBA" id="ARBA00022725"/>
    </source>
</evidence>
<sequence length="375" mass="43194">MDRTSDLLRIHVSVFNFFGVWRSEDKKKDLLNYFRAFFFMVCLVSLSTVLMFVSSFQQTEFVEIIITPLYTGNAVLTMVKTLIFYIKTEKIKNFLSKLDKIPFFTEVGEKDTKISTVRKIKLLPKILGVLLTSLCSSVLLTPVILGEITTVRTLPNWYPFEWEGKVGLCSVLFIFEFSASFTYIILHLTADTFMACVLLIIGGQLQSLGYRLKNLPVEDAPMWRIKFKEYVANYNSILRLTREFENIFSGMIFTQTLFSCLFICLSAFALGLANDTETYIRFLSFITSMLYEVFLVCYAGDSLTGKSEKLFFDLYSSPWPDIPQDCRKMVLILSMRLNNPIVIRFGFIQSLLLQTFTKIVDAAYKLYALLQQVPE</sequence>
<dbReference type="InParanoid" id="A0A7R8UTQ9"/>
<dbReference type="GO" id="GO:0005549">
    <property type="term" value="F:odorant binding"/>
    <property type="evidence" value="ECO:0007669"/>
    <property type="project" value="InterPro"/>
</dbReference>
<evidence type="ECO:0000256" key="1">
    <source>
        <dbReference type="ARBA" id="ARBA00004651"/>
    </source>
</evidence>
<accession>A0A7R8UTQ9</accession>